<dbReference type="NCBIfam" id="TIGR00392">
    <property type="entry name" value="ileS"/>
    <property type="match status" value="1"/>
</dbReference>
<comment type="domain">
    <text evidence="15">IleRS has two distinct active sites: one for aminoacylation and one for editing. The misactivated valine is translocated from the active site to the editing site, which sterically excludes the correctly activated isoleucine. The single editing site contains two valyl binding pockets, one specific for each substrate (Val-AMP or Val-tRNA(Ile)).</text>
</comment>
<dbReference type="STRING" id="266117.Rxyl_2428"/>
<dbReference type="InterPro" id="IPR033709">
    <property type="entry name" value="Anticodon_Ile_ABEc"/>
</dbReference>
<dbReference type="Pfam" id="PF08264">
    <property type="entry name" value="Anticodon_1"/>
    <property type="match status" value="1"/>
</dbReference>
<dbReference type="GO" id="GO:0006428">
    <property type="term" value="P:isoleucyl-tRNA aminoacylation"/>
    <property type="evidence" value="ECO:0007669"/>
    <property type="project" value="UniProtKB-UniRule"/>
</dbReference>
<dbReference type="eggNOG" id="COG0060">
    <property type="taxonomic scope" value="Bacteria"/>
</dbReference>
<dbReference type="Proteomes" id="UP000006637">
    <property type="component" value="Chromosome"/>
</dbReference>
<evidence type="ECO:0000256" key="4">
    <source>
        <dbReference type="ARBA" id="ARBA00011245"/>
    </source>
</evidence>
<evidence type="ECO:0000256" key="1">
    <source>
        <dbReference type="ARBA" id="ARBA00001947"/>
    </source>
</evidence>
<dbReference type="EMBL" id="CP000386">
    <property type="protein sequence ID" value="ABG05355.1"/>
    <property type="molecule type" value="Genomic_DNA"/>
</dbReference>
<dbReference type="InterPro" id="IPR013155">
    <property type="entry name" value="M/V/L/I-tRNA-synth_anticd-bd"/>
</dbReference>
<dbReference type="InterPro" id="IPR002300">
    <property type="entry name" value="aa-tRNA-synth_Ia"/>
</dbReference>
<feature type="domain" description="Aminoacyl-tRNA synthetase class Ia" evidence="16">
    <location>
        <begin position="48"/>
        <end position="655"/>
    </location>
</feature>
<dbReference type="GO" id="GO:0004822">
    <property type="term" value="F:isoleucine-tRNA ligase activity"/>
    <property type="evidence" value="ECO:0007669"/>
    <property type="project" value="UniProtKB-UniRule"/>
</dbReference>
<comment type="cofactor">
    <cofactor evidence="1 15">
        <name>Zn(2+)</name>
        <dbReference type="ChEBI" id="CHEBI:29105"/>
    </cofactor>
</comment>
<evidence type="ECO:0000256" key="10">
    <source>
        <dbReference type="ARBA" id="ARBA00022840"/>
    </source>
</evidence>
<organism evidence="18 19">
    <name type="scientific">Rubrobacter xylanophilus (strain DSM 9941 / JCM 11954 / NBRC 16129 / PRD-1)</name>
    <dbReference type="NCBI Taxonomy" id="266117"/>
    <lineage>
        <taxon>Bacteria</taxon>
        <taxon>Bacillati</taxon>
        <taxon>Actinomycetota</taxon>
        <taxon>Rubrobacteria</taxon>
        <taxon>Rubrobacterales</taxon>
        <taxon>Rubrobacteraceae</taxon>
        <taxon>Rubrobacter</taxon>
    </lineage>
</organism>
<dbReference type="GO" id="GO:0000049">
    <property type="term" value="F:tRNA binding"/>
    <property type="evidence" value="ECO:0007669"/>
    <property type="project" value="InterPro"/>
</dbReference>
<dbReference type="Pfam" id="PF19302">
    <property type="entry name" value="DUF5915"/>
    <property type="match status" value="1"/>
</dbReference>
<feature type="binding site" evidence="15">
    <location>
        <position position="624"/>
    </location>
    <ligand>
        <name>ATP</name>
        <dbReference type="ChEBI" id="CHEBI:30616"/>
    </ligand>
</feature>
<dbReference type="Pfam" id="PF00133">
    <property type="entry name" value="tRNA-synt_1"/>
    <property type="match status" value="1"/>
</dbReference>
<dbReference type="InterPro" id="IPR009008">
    <property type="entry name" value="Val/Leu/Ile-tRNA-synth_edit"/>
</dbReference>
<dbReference type="EC" id="6.1.1.5" evidence="15"/>
<keyword evidence="8 15" id="KW-0547">Nucleotide-binding</keyword>
<evidence type="ECO:0000256" key="8">
    <source>
        <dbReference type="ARBA" id="ARBA00022741"/>
    </source>
</evidence>
<accession>Q1ATC3</accession>
<feature type="short sequence motif" description="'KMSKS' region" evidence="15">
    <location>
        <begin position="621"/>
        <end position="625"/>
    </location>
</feature>
<evidence type="ECO:0000256" key="15">
    <source>
        <dbReference type="HAMAP-Rule" id="MF_02003"/>
    </source>
</evidence>
<dbReference type="GO" id="GO:0005524">
    <property type="term" value="F:ATP binding"/>
    <property type="evidence" value="ECO:0007669"/>
    <property type="project" value="UniProtKB-UniRule"/>
</dbReference>
<evidence type="ECO:0000256" key="13">
    <source>
        <dbReference type="ARBA" id="ARBA00025217"/>
    </source>
</evidence>
<comment type="function">
    <text evidence="13 15">Catalyzes the attachment of isoleucine to tRNA(Ile). As IleRS can inadvertently accommodate and process structurally similar amino acids such as valine, to avoid such errors it has two additional distinct tRNA(Ile)-dependent editing activities. One activity is designated as 'pretransfer' editing and involves the hydrolysis of activated Val-AMP. The other activity is designated 'posttransfer' editing and involves deacylation of mischarged Val-tRNA(Ile).</text>
</comment>
<dbReference type="Gene3D" id="1.10.730.10">
    <property type="entry name" value="Isoleucyl-tRNA Synthetase, Domain 1"/>
    <property type="match status" value="1"/>
</dbReference>
<evidence type="ECO:0000256" key="5">
    <source>
        <dbReference type="ARBA" id="ARBA00022490"/>
    </source>
</evidence>
<dbReference type="Gene3D" id="3.90.740.10">
    <property type="entry name" value="Valyl/Leucyl/Isoleucyl-tRNA synthetase, editing domain"/>
    <property type="match status" value="1"/>
</dbReference>
<evidence type="ECO:0000259" key="17">
    <source>
        <dbReference type="Pfam" id="PF08264"/>
    </source>
</evidence>
<gene>
    <name evidence="15" type="primary">ileS</name>
    <name evidence="18" type="ordered locus">Rxyl_2428</name>
</gene>
<dbReference type="AlphaFoldDB" id="Q1ATC3"/>
<evidence type="ECO:0000313" key="19">
    <source>
        <dbReference type="Proteomes" id="UP000006637"/>
    </source>
</evidence>
<comment type="similarity">
    <text evidence="3 15">Belongs to the class-I aminoacyl-tRNA synthetase family. IleS type 2 subfamily.</text>
</comment>
<evidence type="ECO:0000256" key="3">
    <source>
        <dbReference type="ARBA" id="ARBA00007078"/>
    </source>
</evidence>
<dbReference type="GO" id="GO:0005737">
    <property type="term" value="C:cytoplasm"/>
    <property type="evidence" value="ECO:0007669"/>
    <property type="project" value="UniProtKB-SubCell"/>
</dbReference>
<dbReference type="InterPro" id="IPR002301">
    <property type="entry name" value="Ile-tRNA-ligase"/>
</dbReference>
<evidence type="ECO:0000256" key="11">
    <source>
        <dbReference type="ARBA" id="ARBA00022917"/>
    </source>
</evidence>
<dbReference type="Gene3D" id="3.40.50.620">
    <property type="entry name" value="HUPs"/>
    <property type="match status" value="2"/>
</dbReference>
<evidence type="ECO:0000256" key="12">
    <source>
        <dbReference type="ARBA" id="ARBA00023146"/>
    </source>
</evidence>
<evidence type="ECO:0000256" key="9">
    <source>
        <dbReference type="ARBA" id="ARBA00022833"/>
    </source>
</evidence>
<dbReference type="SUPFAM" id="SSF52374">
    <property type="entry name" value="Nucleotidylyl transferase"/>
    <property type="match status" value="1"/>
</dbReference>
<keyword evidence="5 15" id="KW-0963">Cytoplasm</keyword>
<keyword evidence="12 15" id="KW-0030">Aminoacyl-tRNA synthetase</keyword>
<dbReference type="HOGENOM" id="CLU_001493_1_1_11"/>
<keyword evidence="11 15" id="KW-0648">Protein biosynthesis</keyword>
<keyword evidence="19" id="KW-1185">Reference proteome</keyword>
<keyword evidence="9 15" id="KW-0862">Zinc</keyword>
<dbReference type="SUPFAM" id="SSF50677">
    <property type="entry name" value="ValRS/IleRS/LeuRS editing domain"/>
    <property type="match status" value="1"/>
</dbReference>
<keyword evidence="10 15" id="KW-0067">ATP-binding</keyword>
<evidence type="ECO:0000256" key="6">
    <source>
        <dbReference type="ARBA" id="ARBA00022598"/>
    </source>
</evidence>
<dbReference type="GO" id="GO:0002161">
    <property type="term" value="F:aminoacyl-tRNA deacylase activity"/>
    <property type="evidence" value="ECO:0007669"/>
    <property type="project" value="InterPro"/>
</dbReference>
<dbReference type="CDD" id="cd07961">
    <property type="entry name" value="Anticodon_Ia_Ile_ABEc"/>
    <property type="match status" value="1"/>
</dbReference>
<evidence type="ECO:0000256" key="2">
    <source>
        <dbReference type="ARBA" id="ARBA00004496"/>
    </source>
</evidence>
<reference evidence="18 19" key="1">
    <citation type="submission" date="2006-06" db="EMBL/GenBank/DDBJ databases">
        <title>Complete sequence of Rubrobacter xylanophilus DSM 9941.</title>
        <authorList>
            <consortium name="US DOE Joint Genome Institute"/>
            <person name="Copeland A."/>
            <person name="Lucas S."/>
            <person name="Lapidus A."/>
            <person name="Barry K."/>
            <person name="Detter J.C."/>
            <person name="Glavina del Rio T."/>
            <person name="Hammon N."/>
            <person name="Israni S."/>
            <person name="Dalin E."/>
            <person name="Tice H."/>
            <person name="Pitluck S."/>
            <person name="Munk A.C."/>
            <person name="Brettin T."/>
            <person name="Bruce D."/>
            <person name="Han C."/>
            <person name="Tapia R."/>
            <person name="Gilna P."/>
            <person name="Schmutz J."/>
            <person name="Larimer F."/>
            <person name="Land M."/>
            <person name="Hauser L."/>
            <person name="Kyrpides N."/>
            <person name="Lykidis A."/>
            <person name="da Costa M.S."/>
            <person name="Rainey F.A."/>
            <person name="Empadinhas N."/>
            <person name="Jolivet E."/>
            <person name="Battista J.R."/>
            <person name="Richardson P."/>
        </authorList>
    </citation>
    <scope>NUCLEOTIDE SEQUENCE [LARGE SCALE GENOMIC DNA]</scope>
    <source>
        <strain evidence="19">DSM 9941 / NBRC 16129 / PRD-1</strain>
    </source>
</reference>
<dbReference type="FunFam" id="3.40.50.620:FF:000075">
    <property type="entry name" value="Isoleucine--tRNA ligase"/>
    <property type="match status" value="1"/>
</dbReference>
<dbReference type="SUPFAM" id="SSF47323">
    <property type="entry name" value="Anticodon-binding domain of a subclass of class I aminoacyl-tRNA synthetases"/>
    <property type="match status" value="1"/>
</dbReference>
<comment type="subunit">
    <text evidence="4 15">Monomer.</text>
</comment>
<dbReference type="FunFam" id="3.40.50.620:FF:000063">
    <property type="entry name" value="Isoleucine--tRNA ligase"/>
    <property type="match status" value="1"/>
</dbReference>
<name>Q1ATC3_RUBXD</name>
<evidence type="ECO:0000256" key="7">
    <source>
        <dbReference type="ARBA" id="ARBA00022723"/>
    </source>
</evidence>
<dbReference type="InterPro" id="IPR023586">
    <property type="entry name" value="Ile-tRNA-ligase_type2"/>
</dbReference>
<dbReference type="HAMAP" id="MF_02003">
    <property type="entry name" value="Ile_tRNA_synth_type2"/>
    <property type="match status" value="1"/>
</dbReference>
<protein>
    <recommendedName>
        <fullName evidence="15">Isoleucine--tRNA ligase</fullName>
        <ecNumber evidence="15">6.1.1.5</ecNumber>
    </recommendedName>
    <alternativeName>
        <fullName evidence="15">Isoleucyl-tRNA synthetase</fullName>
        <shortName evidence="15">IleRS</shortName>
    </alternativeName>
</protein>
<dbReference type="KEGG" id="rxy:Rxyl_2428"/>
<dbReference type="GO" id="GO:0008270">
    <property type="term" value="F:zinc ion binding"/>
    <property type="evidence" value="ECO:0007669"/>
    <property type="project" value="UniProtKB-UniRule"/>
</dbReference>
<keyword evidence="6 15" id="KW-0436">Ligase</keyword>
<dbReference type="PANTHER" id="PTHR42780:SF1">
    <property type="entry name" value="ISOLEUCINE--TRNA LIGASE, CYTOPLASMIC"/>
    <property type="match status" value="1"/>
</dbReference>
<comment type="subcellular location">
    <subcellularLocation>
        <location evidence="2 15">Cytoplasm</location>
    </subcellularLocation>
</comment>
<feature type="short sequence motif" description="'HIGH' region" evidence="15">
    <location>
        <begin position="77"/>
        <end position="87"/>
    </location>
</feature>
<dbReference type="PANTHER" id="PTHR42780">
    <property type="entry name" value="SOLEUCYL-TRNA SYNTHETASE"/>
    <property type="match status" value="1"/>
</dbReference>
<keyword evidence="7 15" id="KW-0479">Metal-binding</keyword>
<proteinExistence type="inferred from homology"/>
<feature type="domain" description="Methionyl/Valyl/Leucyl/Isoleucyl-tRNA synthetase anticodon-binding" evidence="17">
    <location>
        <begin position="708"/>
        <end position="859"/>
    </location>
</feature>
<evidence type="ECO:0000313" key="18">
    <source>
        <dbReference type="EMBL" id="ABG05355.1"/>
    </source>
</evidence>
<evidence type="ECO:0000259" key="16">
    <source>
        <dbReference type="Pfam" id="PF00133"/>
    </source>
</evidence>
<dbReference type="InterPro" id="IPR009080">
    <property type="entry name" value="tRNAsynth_Ia_anticodon-bd"/>
</dbReference>
<dbReference type="InterPro" id="IPR014729">
    <property type="entry name" value="Rossmann-like_a/b/a_fold"/>
</dbReference>
<comment type="catalytic activity">
    <reaction evidence="14 15">
        <text>tRNA(Ile) + L-isoleucine + ATP = L-isoleucyl-tRNA(Ile) + AMP + diphosphate</text>
        <dbReference type="Rhea" id="RHEA:11060"/>
        <dbReference type="Rhea" id="RHEA-COMP:9666"/>
        <dbReference type="Rhea" id="RHEA-COMP:9695"/>
        <dbReference type="ChEBI" id="CHEBI:30616"/>
        <dbReference type="ChEBI" id="CHEBI:33019"/>
        <dbReference type="ChEBI" id="CHEBI:58045"/>
        <dbReference type="ChEBI" id="CHEBI:78442"/>
        <dbReference type="ChEBI" id="CHEBI:78528"/>
        <dbReference type="ChEBI" id="CHEBI:456215"/>
        <dbReference type="EC" id="6.1.1.5"/>
    </reaction>
</comment>
<dbReference type="CDD" id="cd00818">
    <property type="entry name" value="IleRS_core"/>
    <property type="match status" value="1"/>
</dbReference>
<sequence length="1068" mass="122575">MEKEGSRPCGRRGRRGGSLAFQREVWQEMEFEKVGPQVDFPALEREVLGYWEEIGAFRKSVERRPVEKPFVFYEGPPTANGRPGFHHVPARTLKDLIPRYKTMRGYRVERKGGWDCHGLPVELEVEKELGLSGKKDVERYGIEEFNRLCRRSVFRYVDDWRRMSDRMGFWVDMENAYRTLDNTYIESVWWALKTLHERGLLYEDYKVAPHCPRDQTSLSSHEVAQGYKDVVDPSVYVRLPLRDEEGTSLLVWTTTPWTLVSNAAVAAHPEVEYALAERGGERLVLAAELLDRVLGEGSYRVVSTFQGRELEGRKYRRPFDYVPVEETENLWTVVLGDYVTTREGTGLVHTAPAYGEDDARTGRAYGLPTIHPVRPDGTFDERVGPFAGRFVKDADKGLVKELEERGLLFKAEEHEHAYPHCWRCGTPLLYYAKRAWYARTTAVLDELLRENEGINWVPEHIKWGRFGDWLRNNVDWALSRERYWGTPLPIWRTESGRVVVVGSREELEKLAVDPLPDDLHRPYIDRVRIRHPETGELARRIPEVLDVWFDSGSMPFAQWGYPRSGREHFRRQFPADFICEGVDQTRGWFYSLLAVSTMLFGKSSYKTCMALGIILDAEGRKMSKSLGNVIDPWSLFEKQGADALRWALCTASSPVNTRRFSEEQVDEAVRKYLLTLWNTYSFFVTYARIDGFDPERDRVPLEQRGLMDRWVLSELHATIRTVTERLDAYDVTTAGRAIQDFVDELSNWYVRRSRRRFWKGEEDTDKRAAHSTLYECLTTVIRLTAPFTPFVAEAIYRNLERGRAGAPESVHLADWPEYREELVDEGLLERMEAARRVVALGRAARNAAAIKTRQPLREVVVVADERLRGNLEGLEEIVLEELNVKELRFGGREDVLRYALKPNLSAVGPRYGRLVPGLRRALEEVSEEEARRAASGEPVTVEVEGKKVTLQPEELLVESGPREGYAVESEAGLSVALRTRLDPELVDEGLVRELVHKVQNLRREKGFEIEESISVSLSAGGRLRELLEGPWGEYFKGEVLARELDLDGGGEDALAVDGEEVRVSLRRP</sequence>
<dbReference type="PhylomeDB" id="Q1ATC3"/>
<evidence type="ECO:0000256" key="14">
    <source>
        <dbReference type="ARBA" id="ARBA00048359"/>
    </source>
</evidence>
<dbReference type="PRINTS" id="PR00984">
    <property type="entry name" value="TRNASYNTHILE"/>
</dbReference>